<evidence type="ECO:0000313" key="1">
    <source>
        <dbReference type="EMBL" id="KNC77535.1"/>
    </source>
</evidence>
<evidence type="ECO:0000313" key="2">
    <source>
        <dbReference type="Proteomes" id="UP000054560"/>
    </source>
</evidence>
<dbReference type="GeneID" id="25910507"/>
<organism evidence="1 2">
    <name type="scientific">Sphaeroforma arctica JP610</name>
    <dbReference type="NCBI Taxonomy" id="667725"/>
    <lineage>
        <taxon>Eukaryota</taxon>
        <taxon>Ichthyosporea</taxon>
        <taxon>Ichthyophonida</taxon>
        <taxon>Sphaeroforma</taxon>
    </lineage>
</organism>
<keyword evidence="2" id="KW-1185">Reference proteome</keyword>
<proteinExistence type="predicted"/>
<dbReference type="Proteomes" id="UP000054560">
    <property type="component" value="Unassembled WGS sequence"/>
</dbReference>
<name>A0A0L0FL97_9EUKA</name>
<dbReference type="EMBL" id="KQ242703">
    <property type="protein sequence ID" value="KNC77535.1"/>
    <property type="molecule type" value="Genomic_DNA"/>
</dbReference>
<dbReference type="RefSeq" id="XP_014151437.1">
    <property type="nucleotide sequence ID" value="XM_014295962.1"/>
</dbReference>
<accession>A0A0L0FL97</accession>
<reference evidence="1 2" key="1">
    <citation type="submission" date="2011-02" db="EMBL/GenBank/DDBJ databases">
        <title>The Genome Sequence of Sphaeroforma arctica JP610.</title>
        <authorList>
            <consortium name="The Broad Institute Genome Sequencing Platform"/>
            <person name="Russ C."/>
            <person name="Cuomo C."/>
            <person name="Young S.K."/>
            <person name="Zeng Q."/>
            <person name="Gargeya S."/>
            <person name="Alvarado L."/>
            <person name="Berlin A."/>
            <person name="Chapman S.B."/>
            <person name="Chen Z."/>
            <person name="Freedman E."/>
            <person name="Gellesch M."/>
            <person name="Goldberg J."/>
            <person name="Griggs A."/>
            <person name="Gujja S."/>
            <person name="Heilman E."/>
            <person name="Heiman D."/>
            <person name="Howarth C."/>
            <person name="Mehta T."/>
            <person name="Neiman D."/>
            <person name="Pearson M."/>
            <person name="Roberts A."/>
            <person name="Saif S."/>
            <person name="Shea T."/>
            <person name="Shenoy N."/>
            <person name="Sisk P."/>
            <person name="Stolte C."/>
            <person name="Sykes S."/>
            <person name="White J."/>
            <person name="Yandava C."/>
            <person name="Burger G."/>
            <person name="Gray M.W."/>
            <person name="Holland P.W.H."/>
            <person name="King N."/>
            <person name="Lang F.B.F."/>
            <person name="Roger A.J."/>
            <person name="Ruiz-Trillo I."/>
            <person name="Haas B."/>
            <person name="Nusbaum C."/>
            <person name="Birren B."/>
        </authorList>
    </citation>
    <scope>NUCLEOTIDE SEQUENCE [LARGE SCALE GENOMIC DNA]</scope>
    <source>
        <strain evidence="1 2">JP610</strain>
    </source>
</reference>
<protein>
    <submittedName>
        <fullName evidence="1">Uncharacterized protein</fullName>
    </submittedName>
</protein>
<sequence>MIYPGFSTSPNMQSPVLPVSSDIQPNMLFQKSKPECTRNSLVETSTKNMFNMTPSTLVMGTIDCSVQTARSLSDFGLICHHTIPNVQHVTPEHIFGLPKSVVRRQNFNEVLPQRRVTFNKDLSIIPGYATTKYDRRNPDFKSTDKHLKMYRSLMNFKIREMISHKESVCNINRHLIKADAEQLKIRTEILDNIVRDWHQDQLQLKRIDWGQYIDCKSKDYVDCTC</sequence>
<gene>
    <name evidence="1" type="ORF">SARC_10003</name>
</gene>
<dbReference type="AlphaFoldDB" id="A0A0L0FL97"/>